<dbReference type="InterPro" id="IPR019734">
    <property type="entry name" value="TPR_rpt"/>
</dbReference>
<dbReference type="Proteomes" id="UP000487268">
    <property type="component" value="Unassembled WGS sequence"/>
</dbReference>
<dbReference type="EMBL" id="WEGH01000005">
    <property type="protein sequence ID" value="MQY09094.1"/>
    <property type="molecule type" value="Genomic_DNA"/>
</dbReference>
<dbReference type="SUPFAM" id="SSF48452">
    <property type="entry name" value="TPR-like"/>
    <property type="match status" value="1"/>
</dbReference>
<protein>
    <recommendedName>
        <fullName evidence="4">Tetratricopeptide repeat protein</fullName>
    </recommendedName>
</protein>
<sequence length="589" mass="62656">MTEAHEGVADPRLEAEGELAMARLALDDGELRHAADHVVQALFCAPELPEAHELLAALAAHPAGGPDLLPLDQPLYVGTVVARAHALAARGEHTEALGLLVAAQCNAPDRPWADVPWTQDPAVAARLEPDAVCDALLRLAGSLGDPVPEPERPPLLPYRALALAMTHEHPGHAGLLWCSSLLLRRLGDPGAAVELAARSERVEPSFHAAMALGYAHRAAGHWEEAFQAWSRALRLDPGNTALHTDIGELLAANGRPEEGLAWVERALELDPADESAYPTACGMRFERDGDLAHLTAIAGHLREHPGNGHADQVLAHHSQRRYWLGHLPRPTESVMNVLRQIVGDGGGAGGVTLTVSAPEPPSALLAFDLVMPGSEVSIAAPAEPDPRRTVPEVFQNGPVRSVRHRVWAEDGSPAVPPPSGEAARAVGELAGYRWRHVPGAYDDAVRLSGVPLGDLLGVLVHPPAFPGADRAQIPDLVRSAQVWACLGIAHHRPEQPWEGSERRAVLVDLAFGPEDWVTEAALFALVAAAWTDPQARADVAELVGWRFLAAVRAAQSRAVTVLESLALLVRATPGMNADLLGLAAEVLED</sequence>
<accession>A0A7K0C8H7</accession>
<keyword evidence="3" id="KW-1185">Reference proteome</keyword>
<dbReference type="InterPro" id="IPR011990">
    <property type="entry name" value="TPR-like_helical_dom_sf"/>
</dbReference>
<dbReference type="RefSeq" id="WP_328595208.1">
    <property type="nucleotide sequence ID" value="NZ_WEGH01000005.1"/>
</dbReference>
<feature type="repeat" description="TPR" evidence="1">
    <location>
        <begin position="240"/>
        <end position="273"/>
    </location>
</feature>
<proteinExistence type="predicted"/>
<evidence type="ECO:0000256" key="1">
    <source>
        <dbReference type="PROSITE-ProRule" id="PRU00339"/>
    </source>
</evidence>
<gene>
    <name evidence="2" type="ORF">ACRB68_72060</name>
</gene>
<dbReference type="Pfam" id="PF14559">
    <property type="entry name" value="TPR_19"/>
    <property type="match status" value="1"/>
</dbReference>
<dbReference type="Gene3D" id="1.25.40.10">
    <property type="entry name" value="Tetratricopeptide repeat domain"/>
    <property type="match status" value="1"/>
</dbReference>
<feature type="repeat" description="TPR" evidence="1">
    <location>
        <begin position="206"/>
        <end position="239"/>
    </location>
</feature>
<name>A0A7K0C8H7_9ACTN</name>
<organism evidence="2 3">
    <name type="scientific">Actinomadura macrotermitis</name>
    <dbReference type="NCBI Taxonomy" id="2585200"/>
    <lineage>
        <taxon>Bacteria</taxon>
        <taxon>Bacillati</taxon>
        <taxon>Actinomycetota</taxon>
        <taxon>Actinomycetes</taxon>
        <taxon>Streptosporangiales</taxon>
        <taxon>Thermomonosporaceae</taxon>
        <taxon>Actinomadura</taxon>
    </lineage>
</organism>
<evidence type="ECO:0008006" key="4">
    <source>
        <dbReference type="Google" id="ProtNLM"/>
    </source>
</evidence>
<dbReference type="PROSITE" id="PS50005">
    <property type="entry name" value="TPR"/>
    <property type="match status" value="2"/>
</dbReference>
<reference evidence="2 3" key="1">
    <citation type="submission" date="2019-10" db="EMBL/GenBank/DDBJ databases">
        <title>Actinomadura rubteroloni sp. nov. and Actinomadura macrotermitis sp. nov., isolated from the gut of fungus growing-termite Macrotermes natalensis.</title>
        <authorList>
            <person name="Benndorf R."/>
            <person name="Martin K."/>
            <person name="Kuefner M."/>
            <person name="De Beer W."/>
            <person name="Kaster A.-K."/>
            <person name="Vollmers J."/>
            <person name="Poulsen M."/>
            <person name="Beemelmanns C."/>
        </authorList>
    </citation>
    <scope>NUCLEOTIDE SEQUENCE [LARGE SCALE GENOMIC DNA]</scope>
    <source>
        <strain evidence="2 3">RB68</strain>
    </source>
</reference>
<comment type="caution">
    <text evidence="2">The sequence shown here is derived from an EMBL/GenBank/DDBJ whole genome shotgun (WGS) entry which is preliminary data.</text>
</comment>
<evidence type="ECO:0000313" key="2">
    <source>
        <dbReference type="EMBL" id="MQY09094.1"/>
    </source>
</evidence>
<keyword evidence="1" id="KW-0802">TPR repeat</keyword>
<evidence type="ECO:0000313" key="3">
    <source>
        <dbReference type="Proteomes" id="UP000487268"/>
    </source>
</evidence>
<dbReference type="SMART" id="SM00028">
    <property type="entry name" value="TPR"/>
    <property type="match status" value="3"/>
</dbReference>
<dbReference type="AlphaFoldDB" id="A0A7K0C8H7"/>